<dbReference type="InterPro" id="IPR012902">
    <property type="entry name" value="N_methyl_site"/>
</dbReference>
<organism evidence="2 3">
    <name type="scientific">Halopseudomonas sabulinigri</name>
    <dbReference type="NCBI Taxonomy" id="472181"/>
    <lineage>
        <taxon>Bacteria</taxon>
        <taxon>Pseudomonadati</taxon>
        <taxon>Pseudomonadota</taxon>
        <taxon>Gammaproteobacteria</taxon>
        <taxon>Pseudomonadales</taxon>
        <taxon>Pseudomonadaceae</taxon>
        <taxon>Halopseudomonas</taxon>
    </lineage>
</organism>
<dbReference type="RefSeq" id="WP_353390246.1">
    <property type="nucleotide sequence ID" value="NZ_BAABWD010000010.1"/>
</dbReference>
<keyword evidence="3" id="KW-1185">Reference proteome</keyword>
<dbReference type="EMBL" id="BAABWD010000010">
    <property type="protein sequence ID" value="GAA6133197.1"/>
    <property type="molecule type" value="Genomic_DNA"/>
</dbReference>
<dbReference type="InterPro" id="IPR000983">
    <property type="entry name" value="Bac_GSPG_pilin"/>
</dbReference>
<dbReference type="PRINTS" id="PR00813">
    <property type="entry name" value="BCTERIALGSPG"/>
</dbReference>
<keyword evidence="1" id="KW-0488">Methylation</keyword>
<dbReference type="NCBIfam" id="TIGR02532">
    <property type="entry name" value="IV_pilin_GFxxxE"/>
    <property type="match status" value="1"/>
</dbReference>
<reference evidence="2 3" key="1">
    <citation type="submission" date="2024-04" db="EMBL/GenBank/DDBJ databases">
        <title>Draft genome sequence of Halopseudomonas sabulinigri NBRC 116187.</title>
        <authorList>
            <person name="Miyakawa T."/>
            <person name="Kusuya Y."/>
            <person name="Miura T."/>
        </authorList>
    </citation>
    <scope>NUCLEOTIDE SEQUENCE [LARGE SCALE GENOMIC DNA]</scope>
    <source>
        <strain evidence="2 3">4NH20-0042</strain>
    </source>
</reference>
<protein>
    <recommendedName>
        <fullName evidence="4">Type II secretion system protein G</fullName>
    </recommendedName>
</protein>
<dbReference type="PANTHER" id="PTHR30093">
    <property type="entry name" value="GENERAL SECRETION PATHWAY PROTEIN G"/>
    <property type="match status" value="1"/>
</dbReference>
<gene>
    <name evidence="2" type="ORF">NBRC116187_35580</name>
</gene>
<proteinExistence type="predicted"/>
<comment type="caution">
    <text evidence="2">The sequence shown here is derived from an EMBL/GenBank/DDBJ whole genome shotgun (WGS) entry which is preliminary data.</text>
</comment>
<name>A0ABP9ZUR8_9GAMM</name>
<dbReference type="Gene3D" id="3.30.700.10">
    <property type="entry name" value="Glycoprotein, Type 4 Pilin"/>
    <property type="match status" value="1"/>
</dbReference>
<sequence>MVTLKQRLSTRGFTMIELMVVLAVVALLLTLVAPRYFHQEELAKEQALQYNLQMLRKTLDDYKADKGKYPRSLQELVTTRYIRVIPPDPLTGSADSWLLIPEEHGKQGIYDIKSAARGVASDGSRYADW</sequence>
<dbReference type="InterPro" id="IPR045584">
    <property type="entry name" value="Pilin-like"/>
</dbReference>
<evidence type="ECO:0000313" key="3">
    <source>
        <dbReference type="Proteomes" id="UP001486808"/>
    </source>
</evidence>
<evidence type="ECO:0008006" key="4">
    <source>
        <dbReference type="Google" id="ProtNLM"/>
    </source>
</evidence>
<dbReference type="SUPFAM" id="SSF54523">
    <property type="entry name" value="Pili subunits"/>
    <property type="match status" value="1"/>
</dbReference>
<dbReference type="Pfam" id="PF07963">
    <property type="entry name" value="N_methyl"/>
    <property type="match status" value="1"/>
</dbReference>
<dbReference type="PANTHER" id="PTHR30093:SF47">
    <property type="entry name" value="TYPE IV PILUS NON-CORE MINOR PILIN PILE"/>
    <property type="match status" value="1"/>
</dbReference>
<accession>A0ABP9ZUR8</accession>
<evidence type="ECO:0000313" key="2">
    <source>
        <dbReference type="EMBL" id="GAA6133197.1"/>
    </source>
</evidence>
<evidence type="ECO:0000256" key="1">
    <source>
        <dbReference type="ARBA" id="ARBA00022481"/>
    </source>
</evidence>
<dbReference type="Proteomes" id="UP001486808">
    <property type="component" value="Unassembled WGS sequence"/>
</dbReference>